<evidence type="ECO:0000256" key="2">
    <source>
        <dbReference type="ARBA" id="ARBA00022448"/>
    </source>
</evidence>
<feature type="transmembrane region" description="Helical" evidence="6">
    <location>
        <begin position="106"/>
        <end position="127"/>
    </location>
</feature>
<dbReference type="PROSITE" id="PS50850">
    <property type="entry name" value="MFS"/>
    <property type="match status" value="1"/>
</dbReference>
<dbReference type="SUPFAM" id="SSF103473">
    <property type="entry name" value="MFS general substrate transporter"/>
    <property type="match status" value="1"/>
</dbReference>
<feature type="domain" description="Major facilitator superfamily (MFS) profile" evidence="7">
    <location>
        <begin position="1"/>
        <end position="393"/>
    </location>
</feature>
<dbReference type="InterPro" id="IPR020846">
    <property type="entry name" value="MFS_dom"/>
</dbReference>
<dbReference type="PANTHER" id="PTHR42910">
    <property type="entry name" value="TRANSPORTER SCO4007-RELATED"/>
    <property type="match status" value="1"/>
</dbReference>
<evidence type="ECO:0000256" key="5">
    <source>
        <dbReference type="ARBA" id="ARBA00023136"/>
    </source>
</evidence>
<gene>
    <name evidence="8" type="ORF">P343_00555</name>
</gene>
<dbReference type="InterPro" id="IPR011701">
    <property type="entry name" value="MFS"/>
</dbReference>
<feature type="transmembrane region" description="Helical" evidence="6">
    <location>
        <begin position="81"/>
        <end position="100"/>
    </location>
</feature>
<organism evidence="8 9">
    <name type="scientific">Sporolactobacillus laevolacticus DSM 442</name>
    <dbReference type="NCBI Taxonomy" id="1395513"/>
    <lineage>
        <taxon>Bacteria</taxon>
        <taxon>Bacillati</taxon>
        <taxon>Bacillota</taxon>
        <taxon>Bacilli</taxon>
        <taxon>Bacillales</taxon>
        <taxon>Sporolactobacillaceae</taxon>
        <taxon>Sporolactobacillus</taxon>
    </lineage>
</organism>
<evidence type="ECO:0000256" key="6">
    <source>
        <dbReference type="SAM" id="Phobius"/>
    </source>
</evidence>
<dbReference type="GO" id="GO:0022857">
    <property type="term" value="F:transmembrane transporter activity"/>
    <property type="evidence" value="ECO:0007669"/>
    <property type="project" value="InterPro"/>
</dbReference>
<proteinExistence type="predicted"/>
<keyword evidence="3 6" id="KW-0812">Transmembrane</keyword>
<feature type="transmembrane region" description="Helical" evidence="6">
    <location>
        <begin position="282"/>
        <end position="300"/>
    </location>
</feature>
<accession>V6J0F9</accession>
<evidence type="ECO:0000256" key="3">
    <source>
        <dbReference type="ARBA" id="ARBA00022692"/>
    </source>
</evidence>
<dbReference type="Gene3D" id="1.20.1250.20">
    <property type="entry name" value="MFS general substrate transporter like domains"/>
    <property type="match status" value="1"/>
</dbReference>
<dbReference type="STRING" id="1395513.P343_00555"/>
<reference evidence="8 9" key="1">
    <citation type="journal article" date="2013" name="Genome Announc.">
        <title>Genome Sequence of Sporolactobacillus laevolacticus DSM442, an Efficient Polymer-Grade D-Lactate Producer from Agricultural Waste Cottonseed as a Nitrogen Source.</title>
        <authorList>
            <person name="Wang H."/>
            <person name="Wang L."/>
            <person name="Ju J."/>
            <person name="Yu B."/>
            <person name="Ma Y."/>
        </authorList>
    </citation>
    <scope>NUCLEOTIDE SEQUENCE [LARGE SCALE GENOMIC DNA]</scope>
    <source>
        <strain evidence="8 9">DSM 442</strain>
    </source>
</reference>
<comment type="caution">
    <text evidence="8">The sequence shown here is derived from an EMBL/GenBank/DDBJ whole genome shotgun (WGS) entry which is preliminary data.</text>
</comment>
<feature type="transmembrane region" description="Helical" evidence="6">
    <location>
        <begin position="12"/>
        <end position="33"/>
    </location>
</feature>
<feature type="transmembrane region" description="Helical" evidence="6">
    <location>
        <begin position="248"/>
        <end position="270"/>
    </location>
</feature>
<dbReference type="eggNOG" id="COG2814">
    <property type="taxonomic scope" value="Bacteria"/>
</dbReference>
<feature type="transmembrane region" description="Helical" evidence="6">
    <location>
        <begin position="169"/>
        <end position="187"/>
    </location>
</feature>
<evidence type="ECO:0000313" key="9">
    <source>
        <dbReference type="Proteomes" id="UP000018296"/>
    </source>
</evidence>
<dbReference type="AlphaFoldDB" id="V6J0F9"/>
<sequence length="404" mass="44356">MVNETINKNNRFSTGLQNILALTCAAAVANLFYDQVLLSDIVKHFSIQASEAGLLLSVIQIGYTLGLLFVVPLGDRFNRRILILGSMLLSAVWLVLMTWVSSFQLLLVIGFLLGFSTVSAQLIVPFVASNALLEQRGKLIGHLLTGIFMGVLVGRVFGGWIGQLFGWHAVHWTAAFILICIASYLFWRLPEDQAPKQASYKEIIGSLLPLIKKEPILRETLVLGSAAFAAFNVFWVPLALLLNGEPYHFGSGMTGTFGFVGIAGALAAGFTGKLSNRPNVRGWNITALLVMVLSFVFFGFGWRSLPLLILVTFFLDVGSRMNMSLNQGRLYQLDPGKHSRLNALFMVGYYLGGSIGSWVGSQAYHIVGAVGMVISGSAFLLLAICYEFIKKQKNLMNQSRRFVE</sequence>
<evidence type="ECO:0000313" key="8">
    <source>
        <dbReference type="EMBL" id="EST13322.1"/>
    </source>
</evidence>
<dbReference type="EMBL" id="AWTC01000001">
    <property type="protein sequence ID" value="EST13322.1"/>
    <property type="molecule type" value="Genomic_DNA"/>
</dbReference>
<keyword evidence="4 6" id="KW-1133">Transmembrane helix</keyword>
<keyword evidence="2" id="KW-0813">Transport</keyword>
<evidence type="ECO:0000256" key="4">
    <source>
        <dbReference type="ARBA" id="ARBA00022989"/>
    </source>
</evidence>
<feature type="transmembrane region" description="Helical" evidence="6">
    <location>
        <begin position="221"/>
        <end position="242"/>
    </location>
</feature>
<evidence type="ECO:0000259" key="7">
    <source>
        <dbReference type="PROSITE" id="PS50850"/>
    </source>
</evidence>
<feature type="transmembrane region" description="Helical" evidence="6">
    <location>
        <begin position="366"/>
        <end position="389"/>
    </location>
</feature>
<protein>
    <submittedName>
        <fullName evidence="8">MFS transporter</fullName>
    </submittedName>
</protein>
<name>V6J0F9_9BACL</name>
<dbReference type="PATRIC" id="fig|1395513.3.peg.113"/>
<keyword evidence="5 6" id="KW-0472">Membrane</keyword>
<dbReference type="InterPro" id="IPR036259">
    <property type="entry name" value="MFS_trans_sf"/>
</dbReference>
<dbReference type="PANTHER" id="PTHR42910:SF1">
    <property type="entry name" value="MAJOR FACILITATOR SUPERFAMILY (MFS) PROFILE DOMAIN-CONTAINING PROTEIN"/>
    <property type="match status" value="1"/>
</dbReference>
<dbReference type="GO" id="GO:0005886">
    <property type="term" value="C:plasma membrane"/>
    <property type="evidence" value="ECO:0007669"/>
    <property type="project" value="UniProtKB-SubCell"/>
</dbReference>
<evidence type="ECO:0000256" key="1">
    <source>
        <dbReference type="ARBA" id="ARBA00004651"/>
    </source>
</evidence>
<dbReference type="RefSeq" id="WP_023508436.1">
    <property type="nucleotide sequence ID" value="NZ_AWTC01000001.1"/>
</dbReference>
<feature type="transmembrane region" description="Helical" evidence="6">
    <location>
        <begin position="139"/>
        <end position="157"/>
    </location>
</feature>
<dbReference type="CDD" id="cd17324">
    <property type="entry name" value="MFS_NepI_like"/>
    <property type="match status" value="1"/>
</dbReference>
<comment type="subcellular location">
    <subcellularLocation>
        <location evidence="1">Cell membrane</location>
        <topology evidence="1">Multi-pass membrane protein</topology>
    </subcellularLocation>
</comment>
<feature type="transmembrane region" description="Helical" evidence="6">
    <location>
        <begin position="53"/>
        <end position="74"/>
    </location>
</feature>
<dbReference type="Proteomes" id="UP000018296">
    <property type="component" value="Unassembled WGS sequence"/>
</dbReference>
<keyword evidence="9" id="KW-1185">Reference proteome</keyword>
<dbReference type="Pfam" id="PF07690">
    <property type="entry name" value="MFS_1"/>
    <property type="match status" value="1"/>
</dbReference>